<keyword evidence="1" id="KW-1133">Transmembrane helix</keyword>
<dbReference type="PANTHER" id="PTHR47188:SF1">
    <property type="entry name" value="PROTEIN TAR1"/>
    <property type="match status" value="1"/>
</dbReference>
<keyword evidence="3" id="KW-1185">Reference proteome</keyword>
<evidence type="ECO:0000313" key="2">
    <source>
        <dbReference type="EMBL" id="CAE1158994.1"/>
    </source>
</evidence>
<dbReference type="OrthoDB" id="6263360at2759"/>
<organism evidence="2 3">
    <name type="scientific">Acanthosepion pharaonis</name>
    <name type="common">Pharaoh cuttlefish</name>
    <name type="synonym">Sepia pharaonis</name>
    <dbReference type="NCBI Taxonomy" id="158019"/>
    <lineage>
        <taxon>Eukaryota</taxon>
        <taxon>Metazoa</taxon>
        <taxon>Spiralia</taxon>
        <taxon>Lophotrochozoa</taxon>
        <taxon>Mollusca</taxon>
        <taxon>Cephalopoda</taxon>
        <taxon>Coleoidea</taxon>
        <taxon>Decapodiformes</taxon>
        <taxon>Sepiida</taxon>
        <taxon>Sepiina</taxon>
        <taxon>Sepiidae</taxon>
        <taxon>Acanthosepion</taxon>
    </lineage>
</organism>
<sequence>MTKLHIYLSIYLSFFSTFPRGTCRLSDSSRYLALDGAYHPIWAAFPSNPTLGSKADARRPHRMGLAPAAGGPDRGNSELRETKTNGFFRPMRNAKLFTFSFTLSFLSPLILYNYVIFFYLSFPQTSAFLTPPSPPPLFLSLQNTIHKPVLLT</sequence>
<keyword evidence="1" id="KW-0472">Membrane</keyword>
<dbReference type="EMBL" id="CAHIKZ030000190">
    <property type="protein sequence ID" value="CAE1158994.1"/>
    <property type="molecule type" value="Genomic_DNA"/>
</dbReference>
<dbReference type="AlphaFoldDB" id="A0A812AVH2"/>
<keyword evidence="1" id="KW-0812">Transmembrane</keyword>
<proteinExistence type="predicted"/>
<dbReference type="InterPro" id="IPR044792">
    <property type="entry name" value="TAR1"/>
</dbReference>
<name>A0A812AVH2_ACAPH</name>
<accession>A0A812AVH2</accession>
<comment type="caution">
    <text evidence="2">The sequence shown here is derived from an EMBL/GenBank/DDBJ whole genome shotgun (WGS) entry which is preliminary data.</text>
</comment>
<dbReference type="PANTHER" id="PTHR47188">
    <property type="entry name" value="PROTEIN TAR1"/>
    <property type="match status" value="1"/>
</dbReference>
<evidence type="ECO:0000256" key="1">
    <source>
        <dbReference type="SAM" id="Phobius"/>
    </source>
</evidence>
<evidence type="ECO:0000313" key="3">
    <source>
        <dbReference type="Proteomes" id="UP000597762"/>
    </source>
</evidence>
<gene>
    <name evidence="2" type="ORF">SPHA_5799</name>
</gene>
<feature type="transmembrane region" description="Helical" evidence="1">
    <location>
        <begin position="96"/>
        <end position="122"/>
    </location>
</feature>
<dbReference type="Proteomes" id="UP000597762">
    <property type="component" value="Unassembled WGS sequence"/>
</dbReference>
<dbReference type="GO" id="GO:0043457">
    <property type="term" value="P:regulation of cellular respiration"/>
    <property type="evidence" value="ECO:0007669"/>
    <property type="project" value="InterPro"/>
</dbReference>
<reference evidence="2" key="1">
    <citation type="submission" date="2021-01" db="EMBL/GenBank/DDBJ databases">
        <authorList>
            <person name="Li R."/>
            <person name="Bekaert M."/>
        </authorList>
    </citation>
    <scope>NUCLEOTIDE SEQUENCE</scope>
    <source>
        <strain evidence="2">Farmed</strain>
    </source>
</reference>
<protein>
    <submittedName>
        <fullName evidence="2">Uncharacterized protein</fullName>
    </submittedName>
</protein>